<dbReference type="RefSeq" id="XP_067175532.1">
    <property type="nucleotide sequence ID" value="XM_067320157.1"/>
</dbReference>
<feature type="compositionally biased region" description="Low complexity" evidence="1">
    <location>
        <begin position="126"/>
        <end position="138"/>
    </location>
</feature>
<reference evidence="3" key="2">
    <citation type="journal article" date="2021" name="Sci. Data">
        <title>Chromosome-scale genome sequencing, assembly and annotation of six genomes from subfamily Leishmaniinae.</title>
        <authorList>
            <person name="Almutairi H."/>
            <person name="Urbaniak M.D."/>
            <person name="Bates M.D."/>
            <person name="Jariyapan N."/>
            <person name="Kwakye-Nuako G."/>
            <person name="Thomaz Soccol V."/>
            <person name="Al-Salem W.S."/>
            <person name="Dillon R.J."/>
            <person name="Bates P.A."/>
            <person name="Gatherer D."/>
        </authorList>
    </citation>
    <scope>NUCLEOTIDE SEQUENCE [LARGE SCALE GENOMIC DNA]</scope>
</reference>
<feature type="region of interest" description="Disordered" evidence="1">
    <location>
        <begin position="51"/>
        <end position="163"/>
    </location>
</feature>
<protein>
    <submittedName>
        <fullName evidence="2">Uncharacterized protein</fullName>
    </submittedName>
</protein>
<sequence length="492" mass="53195">MDNPFEDLRPALRSEEDEIRKGVFSQALRNLQQASWEERRRWCKAIREAMTRGGAKAKKKTTPAAAVAESTGCTGPSAPVFLSPPSTLANSAASASPPMPSSSTATQPVQEADALVGQKRARIESRASPPSAPATPLRGPEEDASLPCAPPAPQTAPEPSFVDTRSSLTVVSTLAQGESPLTAVASDSEAEENEESVKEYIAAYMRSLLDRVVGTGIDNLAVPALKVLCMMLGIRTEVSNKLGLYSVLANFYFSKCAKLGKRVSRDTVFERHMGQEVSMLKQLPSVSSPSGRAQKRVAAAAPEKAAITVVNSVTALSDKAVRPKVESEERVMRRGMSSAPLPKPIRAVKTARQPDPTTEHYLKYEHYTDESLENDAAVTAPGSGHQYDGDIVFQQPVFARQSKNAVVPSHMAKYAGPGAGAEESESWSLPLLERKVASIVQLYDPVTVAIVVKKLSLMGYRDGGAESLVEQILRRFHERQLIFYDNGIAYLM</sequence>
<reference evidence="3" key="1">
    <citation type="journal article" date="2021" name="Microbiol. Resour. Announc.">
        <title>LGAAP: Leishmaniinae Genome Assembly and Annotation Pipeline.</title>
        <authorList>
            <person name="Almutairi H."/>
            <person name="Urbaniak M.D."/>
            <person name="Bates M.D."/>
            <person name="Jariyapan N."/>
            <person name="Kwakye-Nuako G."/>
            <person name="Thomaz-Soccol V."/>
            <person name="Al-Salem W.S."/>
            <person name="Dillon R.J."/>
            <person name="Bates P.A."/>
            <person name="Gatherer D."/>
        </authorList>
    </citation>
    <scope>NUCLEOTIDE SEQUENCE [LARGE SCALE GENOMIC DNA]</scope>
</reference>
<evidence type="ECO:0000256" key="1">
    <source>
        <dbReference type="SAM" id="MobiDB-lite"/>
    </source>
</evidence>
<dbReference type="GeneID" id="92512669"/>
<gene>
    <name evidence="2" type="ORF">LSCM1_02575</name>
</gene>
<dbReference type="SMR" id="A0A836GC31"/>
<dbReference type="Proteomes" id="UP000673552">
    <property type="component" value="Unassembled WGS sequence"/>
</dbReference>
<dbReference type="OrthoDB" id="278802at2759"/>
<keyword evidence="3" id="KW-1185">Reference proteome</keyword>
<feature type="compositionally biased region" description="Basic and acidic residues" evidence="1">
    <location>
        <begin position="321"/>
        <end position="332"/>
    </location>
</feature>
<organism evidence="2 3">
    <name type="scientific">Leishmania martiniquensis</name>
    <dbReference type="NCBI Taxonomy" id="1580590"/>
    <lineage>
        <taxon>Eukaryota</taxon>
        <taxon>Discoba</taxon>
        <taxon>Euglenozoa</taxon>
        <taxon>Kinetoplastea</taxon>
        <taxon>Metakinetoplastina</taxon>
        <taxon>Trypanosomatida</taxon>
        <taxon>Trypanosomatidae</taxon>
        <taxon>Leishmaniinae</taxon>
        <taxon>Leishmania</taxon>
    </lineage>
</organism>
<name>A0A836GC31_9TRYP</name>
<proteinExistence type="predicted"/>
<feature type="compositionally biased region" description="Low complexity" evidence="1">
    <location>
        <begin position="83"/>
        <end position="106"/>
    </location>
</feature>
<dbReference type="AlphaFoldDB" id="A0A836GC31"/>
<dbReference type="KEGG" id="lmat:92512669"/>
<dbReference type="EMBL" id="JAFEUZ010000033">
    <property type="protein sequence ID" value="KAG5469359.1"/>
    <property type="molecule type" value="Genomic_DNA"/>
</dbReference>
<evidence type="ECO:0000313" key="3">
    <source>
        <dbReference type="Proteomes" id="UP000673552"/>
    </source>
</evidence>
<accession>A0A836GC31</accession>
<evidence type="ECO:0000313" key="2">
    <source>
        <dbReference type="EMBL" id="KAG5469359.1"/>
    </source>
</evidence>
<comment type="caution">
    <text evidence="2">The sequence shown here is derived from an EMBL/GenBank/DDBJ whole genome shotgun (WGS) entry which is preliminary data.</text>
</comment>
<feature type="region of interest" description="Disordered" evidence="1">
    <location>
        <begin position="321"/>
        <end position="341"/>
    </location>
</feature>